<dbReference type="InParanoid" id="A0A1X7TVC2"/>
<dbReference type="EnsemblMetazoa" id="Aqu2.1.19037_001">
    <property type="protein sequence ID" value="Aqu2.1.19037_001"/>
    <property type="gene ID" value="Aqu2.1.19037"/>
</dbReference>
<organism evidence="2">
    <name type="scientific">Amphimedon queenslandica</name>
    <name type="common">Sponge</name>
    <dbReference type="NCBI Taxonomy" id="400682"/>
    <lineage>
        <taxon>Eukaryota</taxon>
        <taxon>Metazoa</taxon>
        <taxon>Porifera</taxon>
        <taxon>Demospongiae</taxon>
        <taxon>Heteroscleromorpha</taxon>
        <taxon>Haplosclerida</taxon>
        <taxon>Niphatidae</taxon>
        <taxon>Amphimedon</taxon>
    </lineage>
</organism>
<protein>
    <submittedName>
        <fullName evidence="2">Uncharacterized protein</fullName>
    </submittedName>
</protein>
<proteinExistence type="predicted"/>
<sequence length="112" mass="12993">MADRSAQKLEVSVAFIKEKEGGEDSERLRRKKEGGEDSEHLRRKKAGGEDSERLRRKKEGGEDSERFVAVSKEALEDLFIYIMPKNSALNSHLFKNLILCQILTREIFFFHH</sequence>
<dbReference type="AlphaFoldDB" id="A0A1X7TVC2"/>
<feature type="region of interest" description="Disordered" evidence="1">
    <location>
        <begin position="22"/>
        <end position="62"/>
    </location>
</feature>
<evidence type="ECO:0000256" key="1">
    <source>
        <dbReference type="SAM" id="MobiDB-lite"/>
    </source>
</evidence>
<evidence type="ECO:0000313" key="2">
    <source>
        <dbReference type="EnsemblMetazoa" id="Aqu2.1.19037_001"/>
    </source>
</evidence>
<reference evidence="2" key="1">
    <citation type="submission" date="2017-05" db="UniProtKB">
        <authorList>
            <consortium name="EnsemblMetazoa"/>
        </authorList>
    </citation>
    <scope>IDENTIFICATION</scope>
</reference>
<accession>A0A1X7TVC2</accession>
<name>A0A1X7TVC2_AMPQE</name>